<dbReference type="GO" id="GO:0051315">
    <property type="term" value="P:attachment of mitotic spindle microtubules to kinetochore"/>
    <property type="evidence" value="ECO:0007669"/>
    <property type="project" value="TreeGrafter"/>
</dbReference>
<evidence type="ECO:0000313" key="4">
    <source>
        <dbReference type="EMBL" id="KAF2019177.1"/>
    </source>
</evidence>
<feature type="region of interest" description="Disordered" evidence="2">
    <location>
        <begin position="192"/>
        <end position="212"/>
    </location>
</feature>
<feature type="coiled-coil region" evidence="1">
    <location>
        <begin position="559"/>
        <end position="610"/>
    </location>
</feature>
<keyword evidence="5" id="KW-1185">Reference proteome</keyword>
<feature type="domain" description="Monopolin complex subunit Csm1/Pcs1 C-terminal" evidence="3">
    <location>
        <begin position="661"/>
        <end position="747"/>
    </location>
</feature>
<organism evidence="4 5">
    <name type="scientific">Aaosphaeria arxii CBS 175.79</name>
    <dbReference type="NCBI Taxonomy" id="1450172"/>
    <lineage>
        <taxon>Eukaryota</taxon>
        <taxon>Fungi</taxon>
        <taxon>Dikarya</taxon>
        <taxon>Ascomycota</taxon>
        <taxon>Pezizomycotina</taxon>
        <taxon>Dothideomycetes</taxon>
        <taxon>Pleosporomycetidae</taxon>
        <taxon>Pleosporales</taxon>
        <taxon>Pleosporales incertae sedis</taxon>
        <taxon>Aaosphaeria</taxon>
    </lineage>
</organism>
<evidence type="ECO:0000256" key="2">
    <source>
        <dbReference type="SAM" id="MobiDB-lite"/>
    </source>
</evidence>
<keyword evidence="1" id="KW-0175">Coiled coil</keyword>
<dbReference type="InterPro" id="IPR040349">
    <property type="entry name" value="Csm1/Pcs1"/>
</dbReference>
<feature type="compositionally biased region" description="Low complexity" evidence="2">
    <location>
        <begin position="406"/>
        <end position="416"/>
    </location>
</feature>
<dbReference type="GO" id="GO:0033551">
    <property type="term" value="C:monopolin complex"/>
    <property type="evidence" value="ECO:0007669"/>
    <property type="project" value="InterPro"/>
</dbReference>
<dbReference type="InterPro" id="IPR002347">
    <property type="entry name" value="SDR_fam"/>
</dbReference>
<dbReference type="Pfam" id="PF12539">
    <property type="entry name" value="Csm1"/>
    <property type="match status" value="1"/>
</dbReference>
<dbReference type="InterPro" id="IPR036291">
    <property type="entry name" value="NAD(P)-bd_dom_sf"/>
</dbReference>
<feature type="compositionally biased region" description="Basic and acidic residues" evidence="2">
    <location>
        <begin position="539"/>
        <end position="553"/>
    </location>
</feature>
<dbReference type="EMBL" id="ML978067">
    <property type="protein sequence ID" value="KAF2019177.1"/>
    <property type="molecule type" value="Genomic_DNA"/>
</dbReference>
<dbReference type="SUPFAM" id="SSF51735">
    <property type="entry name" value="NAD(P)-binding Rossmann-fold domains"/>
    <property type="match status" value="1"/>
</dbReference>
<feature type="compositionally biased region" description="Acidic residues" evidence="2">
    <location>
        <begin position="351"/>
        <end position="365"/>
    </location>
</feature>
<dbReference type="GO" id="GO:0045144">
    <property type="term" value="P:meiotic sister chromatid segregation"/>
    <property type="evidence" value="ECO:0007669"/>
    <property type="project" value="TreeGrafter"/>
</dbReference>
<feature type="compositionally biased region" description="Acidic residues" evidence="2">
    <location>
        <begin position="446"/>
        <end position="465"/>
    </location>
</feature>
<feature type="compositionally biased region" description="Basic residues" evidence="2">
    <location>
        <begin position="372"/>
        <end position="381"/>
    </location>
</feature>
<dbReference type="OrthoDB" id="37659at2759"/>
<protein>
    <recommendedName>
        <fullName evidence="3">Monopolin complex subunit Csm1/Pcs1 C-terminal domain-containing protein</fullName>
    </recommendedName>
</protein>
<dbReference type="GO" id="GO:0005730">
    <property type="term" value="C:nucleolus"/>
    <property type="evidence" value="ECO:0007669"/>
    <property type="project" value="TreeGrafter"/>
</dbReference>
<feature type="region of interest" description="Disordered" evidence="2">
    <location>
        <begin position="534"/>
        <end position="553"/>
    </location>
</feature>
<dbReference type="GO" id="GO:0034506">
    <property type="term" value="C:chromosome, centromeric core domain"/>
    <property type="evidence" value="ECO:0007669"/>
    <property type="project" value="TreeGrafter"/>
</dbReference>
<dbReference type="PRINTS" id="PR00081">
    <property type="entry name" value="GDHRDH"/>
</dbReference>
<dbReference type="PANTHER" id="PTHR28006">
    <property type="entry name" value="MONOPOLIN COMPLEX SUBUNIT CSM1"/>
    <property type="match status" value="1"/>
</dbReference>
<feature type="compositionally biased region" description="Low complexity" evidence="2">
    <location>
        <begin position="303"/>
        <end position="316"/>
    </location>
</feature>
<dbReference type="InterPro" id="IPR038608">
    <property type="entry name" value="Csm1/Pcs1_C_sf"/>
</dbReference>
<evidence type="ECO:0000256" key="1">
    <source>
        <dbReference type="SAM" id="Coils"/>
    </source>
</evidence>
<gene>
    <name evidence="4" type="ORF">BU24DRAFT_439449</name>
</gene>
<dbReference type="Proteomes" id="UP000799778">
    <property type="component" value="Unassembled WGS sequence"/>
</dbReference>
<evidence type="ECO:0000313" key="5">
    <source>
        <dbReference type="Proteomes" id="UP000799778"/>
    </source>
</evidence>
<dbReference type="GO" id="GO:0072686">
    <property type="term" value="C:mitotic spindle"/>
    <property type="evidence" value="ECO:0007669"/>
    <property type="project" value="TreeGrafter"/>
</dbReference>
<feature type="compositionally biased region" description="Basic and acidic residues" evidence="2">
    <location>
        <begin position="501"/>
        <end position="515"/>
    </location>
</feature>
<feature type="compositionally biased region" description="Basic and acidic residues" evidence="2">
    <location>
        <begin position="317"/>
        <end position="331"/>
    </location>
</feature>
<feature type="compositionally biased region" description="Basic and acidic residues" evidence="2">
    <location>
        <begin position="194"/>
        <end position="210"/>
    </location>
</feature>
<proteinExistence type="predicted"/>
<dbReference type="PANTHER" id="PTHR28006:SF1">
    <property type="entry name" value="MONOPOLIN COMPLEX SUBUNIT CSM1"/>
    <property type="match status" value="1"/>
</dbReference>
<dbReference type="Pfam" id="PF00106">
    <property type="entry name" value="adh_short"/>
    <property type="match status" value="1"/>
</dbReference>
<dbReference type="GO" id="GO:1990644">
    <property type="term" value="F:microtubule site clamp"/>
    <property type="evidence" value="ECO:0007669"/>
    <property type="project" value="TreeGrafter"/>
</dbReference>
<evidence type="ECO:0000259" key="3">
    <source>
        <dbReference type="Pfam" id="PF12539"/>
    </source>
</evidence>
<accession>A0A6A5Y2B1</accession>
<dbReference type="AlphaFoldDB" id="A0A6A5Y2B1"/>
<dbReference type="Gene3D" id="3.90.1150.80">
    <property type="match status" value="1"/>
</dbReference>
<sequence length="769" mass="83767">MSSEIYNFTTALVTGGAGGIGKAISERLIADGKKVIIAGRTESTLKSSAKEIGAIDYYVLDTGEIFAIPAFIKKLLTEHPDVDCLVNNAGVQRPLKINEDDPTELLKKADEEININIRGPMHLAIGLLEHFKSKPNAVIVNVSSVLGFAPFSTINPVYNGTKAWMHFWSINLRQQISGTNVRVVEIAPPAVGTDLHRERENPDDNKKDQNPDALTVEEFIEEAMDKWTKGDELITAGPGNKIIQNWEGSMGKIYDQLLDSASEDEMARDDPNAFPTPDSNTENKAPARKPRGRAAQKDKESIATKAAAKPKAAGRRAAAEGAKKQSVDVAKKTGTRGRKPLVEVQNAQTSDTEEVEEFAEEDEVAAPEPVKPAKRGRPAKAKKVEEAPAAEIDAPAKKTRKGAESAATSKAVAKAKTTAKSRTTKRVQEAEMELDEDPSTILETQAEPEPEAMDIEESIEIEEIPETQPPPPRPIARRAQLKAQAGHQTSAGPRRAGSVSDTERDPALRRKVGDLTKKLEAMTTKYDSLKEVATSGKESNFDQLKRRTDQTTKDQDALIKALKQQISEMQSRSADLTAMKKNIARLEKENASLTAQNKTLTTSLTSAQNENKTLSTKLVAARASAAPEAKTVPGSAVKARSIGVVLPGAAEAAKEAQLKQNKIDLYSDLTNLVVVGTKKGDDGEDVYDCLQTGRNGTLHFQLSVSNGDEAYDDAEFVYSPLLNEQRDAELLDLLPDYLTEEICFPRNHVAKFYMKVLDSMAKRVEVEDA</sequence>
<dbReference type="InterPro" id="IPR020981">
    <property type="entry name" value="Csm1/Pcs1_C"/>
</dbReference>
<dbReference type="RefSeq" id="XP_033387516.1">
    <property type="nucleotide sequence ID" value="XM_033530304.1"/>
</dbReference>
<dbReference type="CDD" id="cd23787">
    <property type="entry name" value="RWD_CSM1"/>
    <property type="match status" value="1"/>
</dbReference>
<dbReference type="GeneID" id="54287701"/>
<dbReference type="Gene3D" id="1.10.287.1490">
    <property type="match status" value="1"/>
</dbReference>
<name>A0A6A5Y2B1_9PLEO</name>
<reference evidence="4" key="1">
    <citation type="journal article" date="2020" name="Stud. Mycol.">
        <title>101 Dothideomycetes genomes: a test case for predicting lifestyles and emergence of pathogens.</title>
        <authorList>
            <person name="Haridas S."/>
            <person name="Albert R."/>
            <person name="Binder M."/>
            <person name="Bloem J."/>
            <person name="Labutti K."/>
            <person name="Salamov A."/>
            <person name="Andreopoulos B."/>
            <person name="Baker S."/>
            <person name="Barry K."/>
            <person name="Bills G."/>
            <person name="Bluhm B."/>
            <person name="Cannon C."/>
            <person name="Castanera R."/>
            <person name="Culley D."/>
            <person name="Daum C."/>
            <person name="Ezra D."/>
            <person name="Gonzalez J."/>
            <person name="Henrissat B."/>
            <person name="Kuo A."/>
            <person name="Liang C."/>
            <person name="Lipzen A."/>
            <person name="Lutzoni F."/>
            <person name="Magnuson J."/>
            <person name="Mondo S."/>
            <person name="Nolan M."/>
            <person name="Ohm R."/>
            <person name="Pangilinan J."/>
            <person name="Park H.-J."/>
            <person name="Ramirez L."/>
            <person name="Alfaro M."/>
            <person name="Sun H."/>
            <person name="Tritt A."/>
            <person name="Yoshinaga Y."/>
            <person name="Zwiers L.-H."/>
            <person name="Turgeon B."/>
            <person name="Goodwin S."/>
            <person name="Spatafora J."/>
            <person name="Crous P."/>
            <person name="Grigoriev I."/>
        </authorList>
    </citation>
    <scope>NUCLEOTIDE SEQUENCE</scope>
    <source>
        <strain evidence="4">CBS 175.79</strain>
    </source>
</reference>
<dbReference type="FunFam" id="3.90.1150.80:FF:000001">
    <property type="entry name" value="Chromosome segregation protein (Pcs1)"/>
    <property type="match status" value="1"/>
</dbReference>
<feature type="region of interest" description="Disordered" evidence="2">
    <location>
        <begin position="263"/>
        <end position="515"/>
    </location>
</feature>
<dbReference type="Gene3D" id="3.40.50.720">
    <property type="entry name" value="NAD(P)-binding Rossmann-like Domain"/>
    <property type="match status" value="1"/>
</dbReference>